<dbReference type="Proteomes" id="UP000294508">
    <property type="component" value="Unassembled WGS sequence"/>
</dbReference>
<reference evidence="2 3" key="1">
    <citation type="journal article" date="2015" name="Stand. Genomic Sci.">
        <title>Genomic Encyclopedia of Bacterial and Archaeal Type Strains, Phase III: the genomes of soil and plant-associated and newly described type strains.</title>
        <authorList>
            <person name="Whitman W.B."/>
            <person name="Woyke T."/>
            <person name="Klenk H.P."/>
            <person name="Zhou Y."/>
            <person name="Lilburn T.G."/>
            <person name="Beck B.J."/>
            <person name="De Vos P."/>
            <person name="Vandamme P."/>
            <person name="Eisen J.A."/>
            <person name="Garrity G."/>
            <person name="Hugenholtz P."/>
            <person name="Kyrpides N.C."/>
        </authorList>
    </citation>
    <scope>NUCLEOTIDE SEQUENCE [LARGE SCALE GENOMIC DNA]</scope>
    <source>
        <strain evidence="2 3">VKM Ac-2572</strain>
    </source>
</reference>
<name>A0A4R2H4I9_9ACTN</name>
<organism evidence="2 3">
    <name type="scientific">Kribbella steppae</name>
    <dbReference type="NCBI Taxonomy" id="2512223"/>
    <lineage>
        <taxon>Bacteria</taxon>
        <taxon>Bacillati</taxon>
        <taxon>Actinomycetota</taxon>
        <taxon>Actinomycetes</taxon>
        <taxon>Propionibacteriales</taxon>
        <taxon>Kribbellaceae</taxon>
        <taxon>Kribbella</taxon>
    </lineage>
</organism>
<dbReference type="InterPro" id="IPR002204">
    <property type="entry name" value="3-OH-isobutyrate_DH-rel_CS"/>
</dbReference>
<keyword evidence="3" id="KW-1185">Reference proteome</keyword>
<dbReference type="InterPro" id="IPR036291">
    <property type="entry name" value="NAD(P)-bd_dom_sf"/>
</dbReference>
<evidence type="ECO:0000313" key="2">
    <source>
        <dbReference type="EMBL" id="TCO19685.1"/>
    </source>
</evidence>
<dbReference type="SUPFAM" id="SSF51735">
    <property type="entry name" value="NAD(P)-binding Rossmann-fold domains"/>
    <property type="match status" value="1"/>
</dbReference>
<evidence type="ECO:0000259" key="1">
    <source>
        <dbReference type="Pfam" id="PF03446"/>
    </source>
</evidence>
<dbReference type="AlphaFoldDB" id="A0A4R2H4I9"/>
<dbReference type="PROSITE" id="PS00895">
    <property type="entry name" value="3_HYDROXYISOBUT_DH"/>
    <property type="match status" value="1"/>
</dbReference>
<dbReference type="InterPro" id="IPR006115">
    <property type="entry name" value="6PGDH_NADP-bd"/>
</dbReference>
<evidence type="ECO:0000313" key="3">
    <source>
        <dbReference type="Proteomes" id="UP000294508"/>
    </source>
</evidence>
<comment type="caution">
    <text evidence="2">The sequence shown here is derived from an EMBL/GenBank/DDBJ whole genome shotgun (WGS) entry which is preliminary data.</text>
</comment>
<dbReference type="Pfam" id="PF03446">
    <property type="entry name" value="NAD_binding_2"/>
    <property type="match status" value="1"/>
</dbReference>
<dbReference type="GO" id="GO:0016054">
    <property type="term" value="P:organic acid catabolic process"/>
    <property type="evidence" value="ECO:0007669"/>
    <property type="project" value="UniProtKB-ARBA"/>
</dbReference>
<proteinExistence type="predicted"/>
<dbReference type="Gene3D" id="3.40.50.720">
    <property type="entry name" value="NAD(P)-binding Rossmann-like Domain"/>
    <property type="match status" value="1"/>
</dbReference>
<dbReference type="PANTHER" id="PTHR43580">
    <property type="entry name" value="OXIDOREDUCTASE GLYR1-RELATED"/>
    <property type="match status" value="1"/>
</dbReference>
<dbReference type="EMBL" id="SLWN01000013">
    <property type="protein sequence ID" value="TCO19685.1"/>
    <property type="molecule type" value="Genomic_DNA"/>
</dbReference>
<accession>A0A4R2H4I9</accession>
<dbReference type="GO" id="GO:0050661">
    <property type="term" value="F:NADP binding"/>
    <property type="evidence" value="ECO:0007669"/>
    <property type="project" value="InterPro"/>
</dbReference>
<dbReference type="PANTHER" id="PTHR43580:SF2">
    <property type="entry name" value="CYTOKINE-LIKE NUCLEAR FACTOR N-PAC"/>
    <property type="match status" value="1"/>
</dbReference>
<protein>
    <submittedName>
        <fullName evidence="2">6-phosphogluconate dehydrogenase-like protein</fullName>
    </submittedName>
</protein>
<sequence>MVTALPTLGFVGLGHMGGAMVNRLLDAGYPVHGMSRTRERAEPLVARGLHWHETPRSVADAADVVLSSLPDDGALDTVASGSDGVLDGLTPDKIWVDLSTVSPAASTALAQRVRARNAAMLDARCRGAFRRSGPGR</sequence>
<feature type="domain" description="6-phosphogluconate dehydrogenase NADP-binding" evidence="1">
    <location>
        <begin position="8"/>
        <end position="123"/>
    </location>
</feature>
<dbReference type="OrthoDB" id="5176214at2"/>
<gene>
    <name evidence="2" type="ORF">EV652_11384</name>
</gene>
<dbReference type="GO" id="GO:0016491">
    <property type="term" value="F:oxidoreductase activity"/>
    <property type="evidence" value="ECO:0007669"/>
    <property type="project" value="InterPro"/>
</dbReference>
<dbReference type="InterPro" id="IPR051265">
    <property type="entry name" value="HIBADH-related_NP60_sf"/>
</dbReference>